<evidence type="ECO:0000313" key="2">
    <source>
        <dbReference type="EMBL" id="EFN65653.1"/>
    </source>
</evidence>
<dbReference type="Pfam" id="PF26215">
    <property type="entry name" value="HTH_animal"/>
    <property type="match status" value="1"/>
</dbReference>
<gene>
    <name evidence="2" type="ORF">EAG_10910</name>
</gene>
<dbReference type="InterPro" id="IPR058912">
    <property type="entry name" value="HTH_animal"/>
</dbReference>
<keyword evidence="3" id="KW-1185">Reference proteome</keyword>
<evidence type="ECO:0000259" key="1">
    <source>
        <dbReference type="Pfam" id="PF26215"/>
    </source>
</evidence>
<organism evidence="3">
    <name type="scientific">Camponotus floridanus</name>
    <name type="common">Florida carpenter ant</name>
    <dbReference type="NCBI Taxonomy" id="104421"/>
    <lineage>
        <taxon>Eukaryota</taxon>
        <taxon>Metazoa</taxon>
        <taxon>Ecdysozoa</taxon>
        <taxon>Arthropoda</taxon>
        <taxon>Hexapoda</taxon>
        <taxon>Insecta</taxon>
        <taxon>Pterygota</taxon>
        <taxon>Neoptera</taxon>
        <taxon>Endopterygota</taxon>
        <taxon>Hymenoptera</taxon>
        <taxon>Apocrita</taxon>
        <taxon>Aculeata</taxon>
        <taxon>Formicoidea</taxon>
        <taxon>Formicidae</taxon>
        <taxon>Formicinae</taxon>
        <taxon>Camponotus</taxon>
    </lineage>
</organism>
<dbReference type="OrthoDB" id="7687729at2759"/>
<name>E2ALP4_CAMFO</name>
<proteinExistence type="predicted"/>
<feature type="non-terminal residue" evidence="2">
    <location>
        <position position="179"/>
    </location>
</feature>
<accession>E2ALP4</accession>
<dbReference type="EMBL" id="GL440609">
    <property type="protein sequence ID" value="EFN65653.1"/>
    <property type="molecule type" value="Genomic_DNA"/>
</dbReference>
<protein>
    <recommendedName>
        <fullName evidence="1">Helix-turn-helix domain-containing protein</fullName>
    </recommendedName>
</protein>
<dbReference type="InParanoid" id="E2ALP4"/>
<dbReference type="Proteomes" id="UP000000311">
    <property type="component" value="Unassembled WGS sequence"/>
</dbReference>
<dbReference type="PANTHER" id="PTHR21301">
    <property type="entry name" value="REVERSE TRANSCRIPTASE"/>
    <property type="match status" value="1"/>
</dbReference>
<dbReference type="PANTHER" id="PTHR21301:SF10">
    <property type="entry name" value="REVERSE TRANSCRIPTASE DOMAIN-CONTAINING PROTEIN"/>
    <property type="match status" value="1"/>
</dbReference>
<reference evidence="2 3" key="1">
    <citation type="journal article" date="2010" name="Science">
        <title>Genomic comparison of the ants Camponotus floridanus and Harpegnathos saltator.</title>
        <authorList>
            <person name="Bonasio R."/>
            <person name="Zhang G."/>
            <person name="Ye C."/>
            <person name="Mutti N.S."/>
            <person name="Fang X."/>
            <person name="Qin N."/>
            <person name="Donahue G."/>
            <person name="Yang P."/>
            <person name="Li Q."/>
            <person name="Li C."/>
            <person name="Zhang P."/>
            <person name="Huang Z."/>
            <person name="Berger S.L."/>
            <person name="Reinberg D."/>
            <person name="Wang J."/>
            <person name="Liebig J."/>
        </authorList>
    </citation>
    <scope>NUCLEOTIDE SEQUENCE [LARGE SCALE GENOMIC DNA]</scope>
    <source>
        <strain evidence="3">C129</strain>
    </source>
</reference>
<sequence length="179" mass="20977">IKSTFNNYHQRLAFTHETESDSCISFLDTIVIRSDGHLLTDWYRKPTCSNRYTNFYSKHPFQYKMNTIYNLVDHAILLADTRFHSKNIDIVKQILSNNCFPNHIINRYVQKRLYFLKHRDNANMDNESDNAVTSSYISLPIVEGLSSEIDRVFKNVGLNVVYNVPKKLNALIKRGKDRL</sequence>
<feature type="non-terminal residue" evidence="2">
    <location>
        <position position="1"/>
    </location>
</feature>
<evidence type="ECO:0000313" key="3">
    <source>
        <dbReference type="Proteomes" id="UP000000311"/>
    </source>
</evidence>
<feature type="domain" description="Helix-turn-helix" evidence="1">
    <location>
        <begin position="51"/>
        <end position="108"/>
    </location>
</feature>
<dbReference type="AlphaFoldDB" id="E2ALP4"/>